<dbReference type="PhylomeDB" id="Q1AY89"/>
<keyword evidence="5" id="KW-1185">Reference proteome</keyword>
<name>Q1AY89_RUBXD</name>
<keyword evidence="3" id="KW-0732">Signal</keyword>
<organism evidence="4 5">
    <name type="scientific">Rubrobacter xylanophilus (strain DSM 9941 / JCM 11954 / NBRC 16129 / PRD-1)</name>
    <dbReference type="NCBI Taxonomy" id="266117"/>
    <lineage>
        <taxon>Bacteria</taxon>
        <taxon>Bacillati</taxon>
        <taxon>Actinomycetota</taxon>
        <taxon>Rubrobacteria</taxon>
        <taxon>Rubrobacterales</taxon>
        <taxon>Rubrobacteraceae</taxon>
        <taxon>Rubrobacter</taxon>
    </lineage>
</organism>
<dbReference type="InterPro" id="IPR006059">
    <property type="entry name" value="SBP"/>
</dbReference>
<dbReference type="Gene3D" id="3.40.190.10">
    <property type="entry name" value="Periplasmic binding protein-like II"/>
    <property type="match status" value="2"/>
</dbReference>
<evidence type="ECO:0000313" key="5">
    <source>
        <dbReference type="Proteomes" id="UP000006637"/>
    </source>
</evidence>
<protein>
    <submittedName>
        <fullName evidence="4">Extracellular solute-binding protein, family 1</fullName>
    </submittedName>
</protein>
<dbReference type="InterPro" id="IPR050490">
    <property type="entry name" value="Bact_solute-bd_prot1"/>
</dbReference>
<keyword evidence="2" id="KW-0813">Transport</keyword>
<dbReference type="PANTHER" id="PTHR43649:SF34">
    <property type="entry name" value="ABC TRANSPORTER PERIPLASMIC-BINDING PROTEIN YCJN-RELATED"/>
    <property type="match status" value="1"/>
</dbReference>
<dbReference type="SUPFAM" id="SSF53850">
    <property type="entry name" value="Periplasmic binding protein-like II"/>
    <property type="match status" value="1"/>
</dbReference>
<dbReference type="OrthoDB" id="3495561at2"/>
<dbReference type="CDD" id="cd14750">
    <property type="entry name" value="PBP2_TMBP"/>
    <property type="match status" value="1"/>
</dbReference>
<evidence type="ECO:0000313" key="4">
    <source>
        <dbReference type="EMBL" id="ABG03639.1"/>
    </source>
</evidence>
<evidence type="ECO:0000256" key="3">
    <source>
        <dbReference type="ARBA" id="ARBA00022729"/>
    </source>
</evidence>
<evidence type="ECO:0000256" key="2">
    <source>
        <dbReference type="ARBA" id="ARBA00022448"/>
    </source>
</evidence>
<comment type="similarity">
    <text evidence="1">Belongs to the bacterial solute-binding protein 1 family.</text>
</comment>
<sequence>MRRKTRAGLSRKEFLRLGGASLAGAALLGAAGCGEEAGTGEGPVRLVFSHGPEPSGVLREQLDAFNRRHEGEIRVEWREMAADTGQYFNQLRTEFQAGASEIDVISGDVIWPAQFAANGWIEELSGRFPESERSRFLNAPVEANTWEGGVYGVPWFTDAGMLYYRKDLLQKSGFPEAPKTWGELKEMALETKREQGVEYGFVFQGAEYEGGVVDGLEYIWTHGGGVLDERSEKVVVDSPEAAAGLATERSMIEDGVAPISVVNYKEQETHQTFIRGASVFARNWPYMYGLIADPEQSNVDPAQVGVAPLPHAPGERSFSGLGGWNLFINAASQKKDAAWTLIEYLAAPEQQKQRALEGGYLPTLRELYEDREILDKVPVVRLGKGAILSARPRPVSPYYSDMSLRMAEQFNAALKGNVSPRRAVEILQRELENILERAG</sequence>
<proteinExistence type="inferred from homology"/>
<dbReference type="Proteomes" id="UP000006637">
    <property type="component" value="Chromosome"/>
</dbReference>
<dbReference type="InterPro" id="IPR006311">
    <property type="entry name" value="TAT_signal"/>
</dbReference>
<dbReference type="PROSITE" id="PS51318">
    <property type="entry name" value="TAT"/>
    <property type="match status" value="1"/>
</dbReference>
<reference evidence="4 5" key="1">
    <citation type="submission" date="2006-06" db="EMBL/GenBank/DDBJ databases">
        <title>Complete sequence of Rubrobacter xylanophilus DSM 9941.</title>
        <authorList>
            <consortium name="US DOE Joint Genome Institute"/>
            <person name="Copeland A."/>
            <person name="Lucas S."/>
            <person name="Lapidus A."/>
            <person name="Barry K."/>
            <person name="Detter J.C."/>
            <person name="Glavina del Rio T."/>
            <person name="Hammon N."/>
            <person name="Israni S."/>
            <person name="Dalin E."/>
            <person name="Tice H."/>
            <person name="Pitluck S."/>
            <person name="Munk A.C."/>
            <person name="Brettin T."/>
            <person name="Bruce D."/>
            <person name="Han C."/>
            <person name="Tapia R."/>
            <person name="Gilna P."/>
            <person name="Schmutz J."/>
            <person name="Larimer F."/>
            <person name="Land M."/>
            <person name="Hauser L."/>
            <person name="Kyrpides N."/>
            <person name="Lykidis A."/>
            <person name="da Costa M.S."/>
            <person name="Rainey F.A."/>
            <person name="Empadinhas N."/>
            <person name="Jolivet E."/>
            <person name="Battista J.R."/>
            <person name="Richardson P."/>
        </authorList>
    </citation>
    <scope>NUCLEOTIDE SEQUENCE [LARGE SCALE GENOMIC DNA]</scope>
    <source>
        <strain evidence="5">DSM 9941 / NBRC 16129 / PRD-1</strain>
    </source>
</reference>
<dbReference type="STRING" id="266117.Rxyl_0669"/>
<dbReference type="PANTHER" id="PTHR43649">
    <property type="entry name" value="ARABINOSE-BINDING PROTEIN-RELATED"/>
    <property type="match status" value="1"/>
</dbReference>
<dbReference type="PROSITE" id="PS51257">
    <property type="entry name" value="PROKAR_LIPOPROTEIN"/>
    <property type="match status" value="1"/>
</dbReference>
<dbReference type="HOGENOM" id="CLU_031285_9_1_11"/>
<dbReference type="AlphaFoldDB" id="Q1AY89"/>
<accession>Q1AY89</accession>
<gene>
    <name evidence="4" type="ordered locus">Rxyl_0669</name>
</gene>
<dbReference type="KEGG" id="rxy:Rxyl_0669"/>
<dbReference type="RefSeq" id="WP_011563657.1">
    <property type="nucleotide sequence ID" value="NC_008148.1"/>
</dbReference>
<dbReference type="Pfam" id="PF01547">
    <property type="entry name" value="SBP_bac_1"/>
    <property type="match status" value="1"/>
</dbReference>
<evidence type="ECO:0000256" key="1">
    <source>
        <dbReference type="ARBA" id="ARBA00008520"/>
    </source>
</evidence>
<dbReference type="eggNOG" id="COG1653">
    <property type="taxonomic scope" value="Bacteria"/>
</dbReference>
<dbReference type="EMBL" id="CP000386">
    <property type="protein sequence ID" value="ABG03639.1"/>
    <property type="molecule type" value="Genomic_DNA"/>
</dbReference>